<name>A0A558IXX2_9CORY</name>
<sequence length="423" mass="47641">MATLRPRTAVIADAWTAAEIDAPALVNKKGLPLARTQKCLLDPLVFRPRERKHLAKALLNPADAAEMYQLLVDSREALSWTSLWYLEFKEMRQALGFSEGNPQELYYPRAYELAITRGAPEGDVSELVSALLDSIHTIGPSTREVMEVLRSKETHDYAEKTWTSSWYNRRVPPQTHGLSERLALALLDQSGERLEAFVATEDVRAIAFEMRDQEGIIEKFLEAIVPKTQTVSLSEKDPLVPPELLGSAFLPLDRTIEQRVRAALIRHRDADSEVGAAEIVIEEIERAVDAFGLHDARSQALFLVGTVIAPQLTPLLHVDSDDVGAAEGFVGELQQRIRREAYVMHLRRQLCAGGAIHADQTKIVADLQDFWKPWLNRLWSRLHGREIRPRPPAESPKELLTGITRSVILDHRARIRKSLERSS</sequence>
<proteinExistence type="predicted"/>
<evidence type="ECO:0000313" key="2">
    <source>
        <dbReference type="Proteomes" id="UP000320648"/>
    </source>
</evidence>
<accession>A0A558IXX2</accession>
<evidence type="ECO:0000313" key="1">
    <source>
        <dbReference type="EMBL" id="TVU86228.1"/>
    </source>
</evidence>
<gene>
    <name evidence="1" type="ORF">FQN05_01870</name>
</gene>
<dbReference type="AlphaFoldDB" id="A0A558IXX2"/>
<comment type="caution">
    <text evidence="1">The sequence shown here is derived from an EMBL/GenBank/DDBJ whole genome shotgun (WGS) entry which is preliminary data.</text>
</comment>
<dbReference type="EMBL" id="VMTX01000002">
    <property type="protein sequence ID" value="TVU86228.1"/>
    <property type="molecule type" value="Genomic_DNA"/>
</dbReference>
<protein>
    <submittedName>
        <fullName evidence="1">Uncharacterized protein</fullName>
    </submittedName>
</protein>
<dbReference type="Proteomes" id="UP000320648">
    <property type="component" value="Unassembled WGS sequence"/>
</dbReference>
<reference evidence="1 2" key="1">
    <citation type="submission" date="2019-07" db="EMBL/GenBank/DDBJ databases">
        <title>Draft genome of C. aurimucosum strain 15-4290.</title>
        <authorList>
            <person name="Pacheco L.G.C."/>
            <person name="Aguiar E.R.G.R."/>
            <person name="Navas J."/>
            <person name="Santos C.S."/>
            <person name="Rocha D.J.P.G."/>
        </authorList>
    </citation>
    <scope>NUCLEOTIDE SEQUENCE [LARGE SCALE GENOMIC DNA]</scope>
    <source>
        <strain evidence="1 2">15-4290</strain>
    </source>
</reference>
<dbReference type="RefSeq" id="WP_187357524.1">
    <property type="nucleotide sequence ID" value="NZ_VMTX01000002.1"/>
</dbReference>
<organism evidence="1 2">
    <name type="scientific">Corynebacterium aurimucosum</name>
    <dbReference type="NCBI Taxonomy" id="169292"/>
    <lineage>
        <taxon>Bacteria</taxon>
        <taxon>Bacillati</taxon>
        <taxon>Actinomycetota</taxon>
        <taxon>Actinomycetes</taxon>
        <taxon>Mycobacteriales</taxon>
        <taxon>Corynebacteriaceae</taxon>
        <taxon>Corynebacterium</taxon>
    </lineage>
</organism>